<dbReference type="CDD" id="cd00146">
    <property type="entry name" value="PKD"/>
    <property type="match status" value="1"/>
</dbReference>
<dbReference type="CDD" id="cd00082">
    <property type="entry name" value="HisKA"/>
    <property type="match status" value="1"/>
</dbReference>
<evidence type="ECO:0000256" key="6">
    <source>
        <dbReference type="SAM" id="Coils"/>
    </source>
</evidence>
<dbReference type="Pfam" id="PF02518">
    <property type="entry name" value="HATPase_c"/>
    <property type="match status" value="1"/>
</dbReference>
<feature type="transmembrane region" description="Helical" evidence="7">
    <location>
        <begin position="796"/>
        <end position="816"/>
    </location>
</feature>
<dbReference type="PROSITE" id="PS50109">
    <property type="entry name" value="HIS_KIN"/>
    <property type="match status" value="1"/>
</dbReference>
<dbReference type="InterPro" id="IPR011123">
    <property type="entry name" value="Y_Y_Y"/>
</dbReference>
<dbReference type="SMART" id="SM00388">
    <property type="entry name" value="HisKA"/>
    <property type="match status" value="1"/>
</dbReference>
<dbReference type="OrthoDB" id="9809670at2"/>
<dbReference type="EMBL" id="QKZK01000008">
    <property type="protein sequence ID" value="PZX17968.1"/>
    <property type="molecule type" value="Genomic_DNA"/>
</dbReference>
<keyword evidence="6" id="KW-0175">Coiled coil</keyword>
<dbReference type="Gene3D" id="2.130.10.10">
    <property type="entry name" value="YVTN repeat-like/Quinoprotein amine dehydrogenase"/>
    <property type="match status" value="2"/>
</dbReference>
<dbReference type="InterPro" id="IPR015943">
    <property type="entry name" value="WD40/YVTN_repeat-like_dom_sf"/>
</dbReference>
<dbReference type="Pfam" id="PF00512">
    <property type="entry name" value="HisKA"/>
    <property type="match status" value="1"/>
</dbReference>
<evidence type="ECO:0000256" key="2">
    <source>
        <dbReference type="ARBA" id="ARBA00012438"/>
    </source>
</evidence>
<dbReference type="Gene3D" id="1.10.287.130">
    <property type="match status" value="1"/>
</dbReference>
<dbReference type="FunFam" id="3.30.565.10:FF:000006">
    <property type="entry name" value="Sensor histidine kinase WalK"/>
    <property type="match status" value="1"/>
</dbReference>
<evidence type="ECO:0000256" key="5">
    <source>
        <dbReference type="ARBA" id="ARBA00022777"/>
    </source>
</evidence>
<organism evidence="9 10">
    <name type="scientific">Breznakibacter xylanolyticus</name>
    <dbReference type="NCBI Taxonomy" id="990"/>
    <lineage>
        <taxon>Bacteria</taxon>
        <taxon>Pseudomonadati</taxon>
        <taxon>Bacteroidota</taxon>
        <taxon>Bacteroidia</taxon>
        <taxon>Marinilabiliales</taxon>
        <taxon>Marinilabiliaceae</taxon>
        <taxon>Breznakibacter</taxon>
    </lineage>
</organism>
<gene>
    <name evidence="9" type="ORF">LX69_01384</name>
</gene>
<proteinExistence type="predicted"/>
<dbReference type="SUPFAM" id="SSF63829">
    <property type="entry name" value="Calcium-dependent phosphotriesterase"/>
    <property type="match status" value="3"/>
</dbReference>
<dbReference type="InterPro" id="IPR011110">
    <property type="entry name" value="Reg_prop"/>
</dbReference>
<feature type="domain" description="Histidine kinase" evidence="8">
    <location>
        <begin position="926"/>
        <end position="1152"/>
    </location>
</feature>
<dbReference type="InterPro" id="IPR013783">
    <property type="entry name" value="Ig-like_fold"/>
</dbReference>
<dbReference type="EC" id="2.7.13.3" evidence="2"/>
<dbReference type="Proteomes" id="UP000249239">
    <property type="component" value="Unassembled WGS sequence"/>
</dbReference>
<keyword evidence="7" id="KW-0812">Transmembrane</keyword>
<dbReference type="CDD" id="cd16922">
    <property type="entry name" value="HATPase_EvgS-ArcB-TorS-like"/>
    <property type="match status" value="1"/>
</dbReference>
<dbReference type="PANTHER" id="PTHR43547:SF2">
    <property type="entry name" value="HYBRID SIGNAL TRANSDUCTION HISTIDINE KINASE C"/>
    <property type="match status" value="1"/>
</dbReference>
<name>A0A2W7NCT1_9BACT</name>
<keyword evidence="10" id="KW-1185">Reference proteome</keyword>
<feature type="coiled-coil region" evidence="6">
    <location>
        <begin position="839"/>
        <end position="880"/>
    </location>
</feature>
<comment type="catalytic activity">
    <reaction evidence="1">
        <text>ATP + protein L-histidine = ADP + protein N-phospho-L-histidine.</text>
        <dbReference type="EC" id="2.7.13.3"/>
    </reaction>
</comment>
<evidence type="ECO:0000313" key="9">
    <source>
        <dbReference type="EMBL" id="PZX17968.1"/>
    </source>
</evidence>
<dbReference type="FunFam" id="2.60.40.10:FF:000791">
    <property type="entry name" value="Two-component system sensor histidine kinase/response regulator"/>
    <property type="match status" value="1"/>
</dbReference>
<evidence type="ECO:0000256" key="7">
    <source>
        <dbReference type="SAM" id="Phobius"/>
    </source>
</evidence>
<dbReference type="InterPro" id="IPR003594">
    <property type="entry name" value="HATPase_dom"/>
</dbReference>
<protein>
    <recommendedName>
        <fullName evidence="2">histidine kinase</fullName>
        <ecNumber evidence="2">2.7.13.3</ecNumber>
    </recommendedName>
</protein>
<dbReference type="PANTHER" id="PTHR43547">
    <property type="entry name" value="TWO-COMPONENT HISTIDINE KINASE"/>
    <property type="match status" value="1"/>
</dbReference>
<dbReference type="SUPFAM" id="SSF55874">
    <property type="entry name" value="ATPase domain of HSP90 chaperone/DNA topoisomerase II/histidine kinase"/>
    <property type="match status" value="1"/>
</dbReference>
<reference evidence="9 10" key="1">
    <citation type="submission" date="2018-06" db="EMBL/GenBank/DDBJ databases">
        <title>Genomic Encyclopedia of Archaeal and Bacterial Type Strains, Phase II (KMG-II): from individual species to whole genera.</title>
        <authorList>
            <person name="Goeker M."/>
        </authorList>
    </citation>
    <scope>NUCLEOTIDE SEQUENCE [LARGE SCALE GENOMIC DNA]</scope>
    <source>
        <strain evidence="9 10">DSM 6779</strain>
    </source>
</reference>
<dbReference type="InterPro" id="IPR004358">
    <property type="entry name" value="Sig_transdc_His_kin-like_C"/>
</dbReference>
<keyword evidence="3" id="KW-0597">Phosphoprotein</keyword>
<dbReference type="RefSeq" id="WP_111445071.1">
    <property type="nucleotide sequence ID" value="NZ_QKZK01000008.1"/>
</dbReference>
<dbReference type="Pfam" id="PF07494">
    <property type="entry name" value="Reg_prop"/>
    <property type="match status" value="5"/>
</dbReference>
<evidence type="ECO:0000256" key="4">
    <source>
        <dbReference type="ARBA" id="ARBA00022679"/>
    </source>
</evidence>
<evidence type="ECO:0000259" key="8">
    <source>
        <dbReference type="PROSITE" id="PS50109"/>
    </source>
</evidence>
<keyword evidence="7" id="KW-0472">Membrane</keyword>
<evidence type="ECO:0000313" key="10">
    <source>
        <dbReference type="Proteomes" id="UP000249239"/>
    </source>
</evidence>
<dbReference type="SUPFAM" id="SSF47384">
    <property type="entry name" value="Homodimeric domain of signal transducing histidine kinase"/>
    <property type="match status" value="1"/>
</dbReference>
<dbReference type="SMART" id="SM00387">
    <property type="entry name" value="HATPase_c"/>
    <property type="match status" value="1"/>
</dbReference>
<dbReference type="GO" id="GO:0000155">
    <property type="term" value="F:phosphorelay sensor kinase activity"/>
    <property type="evidence" value="ECO:0007669"/>
    <property type="project" value="InterPro"/>
</dbReference>
<sequence>MAKIVVTLMLLTLVGVWTWAQPQEILFRHIKTENGLTNDMIHCVVQDTHGYVWIGTDEGLNRYDGYECDQFKHNRFDEMSLIDNAIVCLYTDSKHRLWVGTLNGLCRFNSEQENFDRFVPEKTDVFINTANRVTGIRENIDGNLYVTTEIGKLYLLADNELREVRDFSQYGNIKDFEIDGSGVFWIGARHGLVRYNPTTNEVKHISCYRAQGQEVPLSMTRTLFDDGVRIWVGTDSGQTVYFNKKDLTSSCLVLPNIYITSVNDIFMDAEGTLHVATNGGLYKLDRALNVTEYYYFRQDHRHGISNSTVNSIYQDRQDNYWYGTQQGLNLAMNAKGFRNYNNFSNRVKLDITNVQSLAVDAAGNYWLGSYHSCINVVNMDKATKQLFMPRPGVVGSLGQSSVICLFEDRQKNMWVGSYADPLQRYDPKTGRFVNYHFTVPQSRNPKALDVRSMVEDAKGNLWMISHGTGLIKFNSETGQYKGFCRDPQNPQRTLADDYGTQIINDHDSLLWIATPSGLSKFDLATETFHNYYHQSSDSTSLSNNQVTSVFCDSLGNIWVGTSFGLNLMDRKRNCFYHFFEDNGLPSNQIKSFLEEKPGTIWMGTGYGLSRLTYQRQMGQEPVVTFRNYNRADHLQDIFFWSNAAVKHPNGDMAFGTESGLLVFRPDRIHDNPNPPSVYITELQLFNQPVKIGDSDSLLHSHISQINEIRLRHDQNIITLKFVAINHIAPENNRYAYRLENFSDQWTETSEKREVTYTNLPPGTYRFQVKASNNDGVWNHQGASLTIVVLPPWWQTWWFRVLLYSVIVVFAASLYLLREMLFRHQQRKLTQLVGERTRQLEENTLSLEEKQHEINAQNDELRLQRDELGRANEVLQQQQEQILIQHKELVQHRFHLEQLVAERTAELVAAKEKAEEADRLKSSFLANFSHEIRTPLNALLGFSALMSEPDLNSEEREQFGSIIHHNSNTLLELINDILDISKMEAGQMQLVMQPVQINAIVNNLIGTFELLLKRPEVGLGKSVKLRLNIPDSLMHAIIVADRLRLEQVLSNLISNALKFTAQGTVEIGCERLSHQGVIRFYVKDTGIGIKDENLELIFGRFRKVEDDASQLFRGNGLGLAISSHLVQLMGGTMTVESKVGVGSVFYFTLPDRGGVN</sequence>
<dbReference type="InterPro" id="IPR003661">
    <property type="entry name" value="HisK_dim/P_dom"/>
</dbReference>
<accession>A0A2W7NCT1</accession>
<dbReference type="InterPro" id="IPR005467">
    <property type="entry name" value="His_kinase_dom"/>
</dbReference>
<keyword evidence="5 9" id="KW-0418">Kinase</keyword>
<evidence type="ECO:0000256" key="1">
    <source>
        <dbReference type="ARBA" id="ARBA00000085"/>
    </source>
</evidence>
<dbReference type="InterPro" id="IPR036097">
    <property type="entry name" value="HisK_dim/P_sf"/>
</dbReference>
<keyword evidence="7" id="KW-1133">Transmembrane helix</keyword>
<evidence type="ECO:0000256" key="3">
    <source>
        <dbReference type="ARBA" id="ARBA00022553"/>
    </source>
</evidence>
<dbReference type="InterPro" id="IPR036890">
    <property type="entry name" value="HATPase_C_sf"/>
</dbReference>
<dbReference type="Gene3D" id="2.60.40.10">
    <property type="entry name" value="Immunoglobulins"/>
    <property type="match status" value="1"/>
</dbReference>
<dbReference type="Gene3D" id="3.30.565.10">
    <property type="entry name" value="Histidine kinase-like ATPase, C-terminal domain"/>
    <property type="match status" value="1"/>
</dbReference>
<comment type="caution">
    <text evidence="9">The sequence shown here is derived from an EMBL/GenBank/DDBJ whole genome shotgun (WGS) entry which is preliminary data.</text>
</comment>
<keyword evidence="4" id="KW-0808">Transferase</keyword>
<dbReference type="Pfam" id="PF07495">
    <property type="entry name" value="Y_Y_Y"/>
    <property type="match status" value="1"/>
</dbReference>
<dbReference type="AlphaFoldDB" id="A0A2W7NCT1"/>
<dbReference type="PRINTS" id="PR00344">
    <property type="entry name" value="BCTRLSENSOR"/>
</dbReference>